<evidence type="ECO:0000313" key="2">
    <source>
        <dbReference type="EMBL" id="EEF68970.1"/>
    </source>
</evidence>
<reference evidence="2 3" key="2">
    <citation type="submission" date="2009-02" db="EMBL/GenBank/DDBJ databases">
        <title>Draft genome sequence of Holdemania filiformis DSM 12042.</title>
        <authorList>
            <person name="Sudarsanam P."/>
            <person name="Ley R."/>
            <person name="Guruge J."/>
            <person name="Turnbaugh P.J."/>
            <person name="Mahowald M."/>
            <person name="Liep D."/>
            <person name="Gordon J."/>
        </authorList>
    </citation>
    <scope>NUCLEOTIDE SEQUENCE [LARGE SCALE GENOMIC DNA]</scope>
    <source>
        <strain evidence="2 3">DSM 12042</strain>
    </source>
</reference>
<dbReference type="EMBL" id="ACCF01000054">
    <property type="protein sequence ID" value="EEF68970.1"/>
    <property type="molecule type" value="Genomic_DNA"/>
</dbReference>
<gene>
    <name evidence="2" type="ORF">HOLDEFILI_00938</name>
</gene>
<organism evidence="2 3">
    <name type="scientific">Holdemania filiformis DSM 12042</name>
    <dbReference type="NCBI Taxonomy" id="545696"/>
    <lineage>
        <taxon>Bacteria</taxon>
        <taxon>Bacillati</taxon>
        <taxon>Bacillota</taxon>
        <taxon>Erysipelotrichia</taxon>
        <taxon>Erysipelotrichales</taxon>
        <taxon>Erysipelotrichaceae</taxon>
        <taxon>Holdemania</taxon>
    </lineage>
</organism>
<feature type="compositionally biased region" description="Basic and acidic residues" evidence="1">
    <location>
        <begin position="15"/>
        <end position="28"/>
    </location>
</feature>
<feature type="compositionally biased region" description="Basic residues" evidence="1">
    <location>
        <begin position="37"/>
        <end position="48"/>
    </location>
</feature>
<evidence type="ECO:0000256" key="1">
    <source>
        <dbReference type="SAM" id="MobiDB-lite"/>
    </source>
</evidence>
<reference evidence="2 3" key="1">
    <citation type="submission" date="2008-12" db="EMBL/GenBank/DDBJ databases">
        <authorList>
            <person name="Fulton L."/>
            <person name="Clifton S."/>
            <person name="Fulton B."/>
            <person name="Xu J."/>
            <person name="Minx P."/>
            <person name="Pepin K.H."/>
            <person name="Johnson M."/>
            <person name="Bhonagiri V."/>
            <person name="Nash W.E."/>
            <person name="Mardis E.R."/>
            <person name="Wilson R.K."/>
        </authorList>
    </citation>
    <scope>NUCLEOTIDE SEQUENCE [LARGE SCALE GENOMIC DNA]</scope>
    <source>
        <strain evidence="2 3">DSM 12042</strain>
    </source>
</reference>
<feature type="region of interest" description="Disordered" evidence="1">
    <location>
        <begin position="14"/>
        <end position="48"/>
    </location>
</feature>
<protein>
    <submittedName>
        <fullName evidence="2">Uncharacterized protein</fullName>
    </submittedName>
</protein>
<evidence type="ECO:0000313" key="3">
    <source>
        <dbReference type="Proteomes" id="UP000005950"/>
    </source>
</evidence>
<dbReference type="HOGENOM" id="CLU_3153663_0_0_9"/>
<sequence>MLIIQKLPAQRKRYARDFRGSGEMKDGRLNSQPGGQKKNRRVQRFLLE</sequence>
<accession>B9Y557</accession>
<dbReference type="Proteomes" id="UP000005950">
    <property type="component" value="Unassembled WGS sequence"/>
</dbReference>
<dbReference type="AlphaFoldDB" id="B9Y557"/>
<comment type="caution">
    <text evidence="2">The sequence shown here is derived from an EMBL/GenBank/DDBJ whole genome shotgun (WGS) entry which is preliminary data.</text>
</comment>
<proteinExistence type="predicted"/>
<name>B9Y557_9FIRM</name>